<protein>
    <submittedName>
        <fullName evidence="1">Uncharacterized protein</fullName>
    </submittedName>
</protein>
<evidence type="ECO:0000313" key="1">
    <source>
        <dbReference type="EMBL" id="KAK5833278.1"/>
    </source>
</evidence>
<gene>
    <name evidence="1" type="ORF">PVK06_017098</name>
</gene>
<dbReference type="EMBL" id="JARKNE010000005">
    <property type="protein sequence ID" value="KAK5833278.1"/>
    <property type="molecule type" value="Genomic_DNA"/>
</dbReference>
<dbReference type="Proteomes" id="UP001358586">
    <property type="component" value="Chromosome 5"/>
</dbReference>
<name>A0ABR0Q1W4_GOSAR</name>
<organism evidence="1 2">
    <name type="scientific">Gossypium arboreum</name>
    <name type="common">Tree cotton</name>
    <name type="synonym">Gossypium nanking</name>
    <dbReference type="NCBI Taxonomy" id="29729"/>
    <lineage>
        <taxon>Eukaryota</taxon>
        <taxon>Viridiplantae</taxon>
        <taxon>Streptophyta</taxon>
        <taxon>Embryophyta</taxon>
        <taxon>Tracheophyta</taxon>
        <taxon>Spermatophyta</taxon>
        <taxon>Magnoliopsida</taxon>
        <taxon>eudicotyledons</taxon>
        <taxon>Gunneridae</taxon>
        <taxon>Pentapetalae</taxon>
        <taxon>rosids</taxon>
        <taxon>malvids</taxon>
        <taxon>Malvales</taxon>
        <taxon>Malvaceae</taxon>
        <taxon>Malvoideae</taxon>
        <taxon>Gossypium</taxon>
    </lineage>
</organism>
<comment type="caution">
    <text evidence="1">The sequence shown here is derived from an EMBL/GenBank/DDBJ whole genome shotgun (WGS) entry which is preliminary data.</text>
</comment>
<evidence type="ECO:0000313" key="2">
    <source>
        <dbReference type="Proteomes" id="UP001358586"/>
    </source>
</evidence>
<keyword evidence="2" id="KW-1185">Reference proteome</keyword>
<accession>A0ABR0Q1W4</accession>
<sequence length="122" mass="13526">MSGHPTNCGIDRWLLAPAAVVGLMMTTISMTQCDQLILFPLVTEVVPWVELRRTARDSRRYYAVVSFGQSIDVGREGAVDSVCDSGNARNKLDVEVVWLETMDFIATERPEGTTQGGYLWEG</sequence>
<reference evidence="1 2" key="1">
    <citation type="submission" date="2023-03" db="EMBL/GenBank/DDBJ databases">
        <title>WGS of Gossypium arboreum.</title>
        <authorList>
            <person name="Yu D."/>
        </authorList>
    </citation>
    <scope>NUCLEOTIDE SEQUENCE [LARGE SCALE GENOMIC DNA]</scope>
    <source>
        <tissue evidence="1">Leaf</tissue>
    </source>
</reference>
<proteinExistence type="predicted"/>